<evidence type="ECO:0000313" key="2">
    <source>
        <dbReference type="EMBL" id="EMP36297.1"/>
    </source>
</evidence>
<evidence type="ECO:0000256" key="1">
    <source>
        <dbReference type="SAM" id="MobiDB-lite"/>
    </source>
</evidence>
<proteinExistence type="predicted"/>
<keyword evidence="3" id="KW-1185">Reference proteome</keyword>
<gene>
    <name evidence="2" type="ORF">UY3_06512</name>
</gene>
<name>M7C6W5_CHEMY</name>
<dbReference type="EMBL" id="KB525692">
    <property type="protein sequence ID" value="EMP36297.1"/>
    <property type="molecule type" value="Genomic_DNA"/>
</dbReference>
<accession>M7C6W5</accession>
<dbReference type="AlphaFoldDB" id="M7C6W5"/>
<dbReference type="Proteomes" id="UP000031443">
    <property type="component" value="Unassembled WGS sequence"/>
</dbReference>
<evidence type="ECO:0000313" key="3">
    <source>
        <dbReference type="Proteomes" id="UP000031443"/>
    </source>
</evidence>
<feature type="region of interest" description="Disordered" evidence="1">
    <location>
        <begin position="1"/>
        <end position="23"/>
    </location>
</feature>
<protein>
    <submittedName>
        <fullName evidence="2">Uncharacterized protein</fullName>
    </submittedName>
</protein>
<organism evidence="2 3">
    <name type="scientific">Chelonia mydas</name>
    <name type="common">Green sea-turtle</name>
    <name type="synonym">Chelonia agassizi</name>
    <dbReference type="NCBI Taxonomy" id="8469"/>
    <lineage>
        <taxon>Eukaryota</taxon>
        <taxon>Metazoa</taxon>
        <taxon>Chordata</taxon>
        <taxon>Craniata</taxon>
        <taxon>Vertebrata</taxon>
        <taxon>Euteleostomi</taxon>
        <taxon>Archelosauria</taxon>
        <taxon>Testudinata</taxon>
        <taxon>Testudines</taxon>
        <taxon>Cryptodira</taxon>
        <taxon>Durocryptodira</taxon>
        <taxon>Americhelydia</taxon>
        <taxon>Chelonioidea</taxon>
        <taxon>Cheloniidae</taxon>
        <taxon>Chelonia</taxon>
    </lineage>
</organism>
<reference evidence="3" key="1">
    <citation type="journal article" date="2013" name="Nat. Genet.">
        <title>The draft genomes of soft-shell turtle and green sea turtle yield insights into the development and evolution of the turtle-specific body plan.</title>
        <authorList>
            <person name="Wang Z."/>
            <person name="Pascual-Anaya J."/>
            <person name="Zadissa A."/>
            <person name="Li W."/>
            <person name="Niimura Y."/>
            <person name="Huang Z."/>
            <person name="Li C."/>
            <person name="White S."/>
            <person name="Xiong Z."/>
            <person name="Fang D."/>
            <person name="Wang B."/>
            <person name="Ming Y."/>
            <person name="Chen Y."/>
            <person name="Zheng Y."/>
            <person name="Kuraku S."/>
            <person name="Pignatelli M."/>
            <person name="Herrero J."/>
            <person name="Beal K."/>
            <person name="Nozawa M."/>
            <person name="Li Q."/>
            <person name="Wang J."/>
            <person name="Zhang H."/>
            <person name="Yu L."/>
            <person name="Shigenobu S."/>
            <person name="Wang J."/>
            <person name="Liu J."/>
            <person name="Flicek P."/>
            <person name="Searle S."/>
            <person name="Wang J."/>
            <person name="Kuratani S."/>
            <person name="Yin Y."/>
            <person name="Aken B."/>
            <person name="Zhang G."/>
            <person name="Irie N."/>
        </authorList>
    </citation>
    <scope>NUCLEOTIDE SEQUENCE [LARGE SCALE GENOMIC DNA]</scope>
</reference>
<feature type="compositionally biased region" description="Acidic residues" evidence="1">
    <location>
        <begin position="1"/>
        <end position="19"/>
    </location>
</feature>
<sequence>MPEDFADGEDEEEEDELEEITQHTVLPDRQDLFITLTEIPSQPNQAAEGTSDHNKKHLDAVAAQEDLSMASTKKSNLPLMIDSRFTEKGLNDIFTFEFEKPRRNQQCARWKRK</sequence>